<evidence type="ECO:0008006" key="5">
    <source>
        <dbReference type="Google" id="ProtNLM"/>
    </source>
</evidence>
<proteinExistence type="predicted"/>
<dbReference type="SUPFAM" id="SSF56349">
    <property type="entry name" value="DNA breaking-rejoining enzymes"/>
    <property type="match status" value="1"/>
</dbReference>
<gene>
    <name evidence="3" type="ORF">SCOCK_150067</name>
</gene>
<dbReference type="InterPro" id="IPR013762">
    <property type="entry name" value="Integrase-like_cat_sf"/>
</dbReference>
<name>A0A9W4DLC2_9ACTN</name>
<comment type="caution">
    <text evidence="3">The sequence shown here is derived from an EMBL/GenBank/DDBJ whole genome shotgun (WGS) entry which is preliminary data.</text>
</comment>
<feature type="compositionally biased region" description="Basic residues" evidence="2">
    <location>
        <begin position="186"/>
        <end position="200"/>
    </location>
</feature>
<evidence type="ECO:0000256" key="1">
    <source>
        <dbReference type="ARBA" id="ARBA00023172"/>
    </source>
</evidence>
<organism evidence="3 4">
    <name type="scientific">Actinacidiphila cocklensis</name>
    <dbReference type="NCBI Taxonomy" id="887465"/>
    <lineage>
        <taxon>Bacteria</taxon>
        <taxon>Bacillati</taxon>
        <taxon>Actinomycetota</taxon>
        <taxon>Actinomycetes</taxon>
        <taxon>Kitasatosporales</taxon>
        <taxon>Streptomycetaceae</taxon>
        <taxon>Actinacidiphila</taxon>
    </lineage>
</organism>
<accession>A0A9W4DLC2</accession>
<sequence length="231" mass="25629">MLPGAERGSDARSSGALWAQKQEVRYEPADRLRLAVLSPLMPRYRRAQVFPITPATLPAWHRKLGAGCPTLAADPDHGTGTFSLDLPSPDRRRNNIRRGGYPTADAARTDLRRMSESQAAGFSADPNHTVADYLTTWLKDKQLTLKPTTHCHKADPAFADLAEVLIGTGIRKGEALALHWDDVHPRTRPLRPPHTRRRRQQPPDPHRTKNPFQQGLGPAAHPDCGAGCCWR</sequence>
<keyword evidence="1" id="KW-0233">DNA recombination</keyword>
<dbReference type="EMBL" id="CAJSLV010000043">
    <property type="protein sequence ID" value="CAG6392095.1"/>
    <property type="molecule type" value="Genomic_DNA"/>
</dbReference>
<reference evidence="3" key="1">
    <citation type="submission" date="2021-05" db="EMBL/GenBank/DDBJ databases">
        <authorList>
            <person name="Arsene-Ploetze F."/>
        </authorList>
    </citation>
    <scope>NUCLEOTIDE SEQUENCE</scope>
    <source>
        <strain evidence="3">DSM 42138</strain>
    </source>
</reference>
<dbReference type="InterPro" id="IPR011010">
    <property type="entry name" value="DNA_brk_join_enz"/>
</dbReference>
<dbReference type="GO" id="GO:0003677">
    <property type="term" value="F:DNA binding"/>
    <property type="evidence" value="ECO:0007669"/>
    <property type="project" value="InterPro"/>
</dbReference>
<dbReference type="Gene3D" id="1.10.443.10">
    <property type="entry name" value="Intergrase catalytic core"/>
    <property type="match status" value="1"/>
</dbReference>
<protein>
    <recommendedName>
        <fullName evidence="5">Integrase</fullName>
    </recommendedName>
</protein>
<feature type="region of interest" description="Disordered" evidence="2">
    <location>
        <begin position="79"/>
        <end position="102"/>
    </location>
</feature>
<keyword evidence="4" id="KW-1185">Reference proteome</keyword>
<dbReference type="Proteomes" id="UP001152519">
    <property type="component" value="Unassembled WGS sequence"/>
</dbReference>
<evidence type="ECO:0000256" key="2">
    <source>
        <dbReference type="SAM" id="MobiDB-lite"/>
    </source>
</evidence>
<dbReference type="GO" id="GO:0015074">
    <property type="term" value="P:DNA integration"/>
    <property type="evidence" value="ECO:0007669"/>
    <property type="project" value="InterPro"/>
</dbReference>
<dbReference type="AlphaFoldDB" id="A0A9W4DLC2"/>
<dbReference type="GO" id="GO:0006310">
    <property type="term" value="P:DNA recombination"/>
    <property type="evidence" value="ECO:0007669"/>
    <property type="project" value="UniProtKB-KW"/>
</dbReference>
<feature type="region of interest" description="Disordered" evidence="2">
    <location>
        <begin position="183"/>
        <end position="218"/>
    </location>
</feature>
<evidence type="ECO:0000313" key="4">
    <source>
        <dbReference type="Proteomes" id="UP001152519"/>
    </source>
</evidence>
<evidence type="ECO:0000313" key="3">
    <source>
        <dbReference type="EMBL" id="CAG6392095.1"/>
    </source>
</evidence>